<proteinExistence type="predicted"/>
<evidence type="ECO:0000256" key="1">
    <source>
        <dbReference type="SAM" id="Coils"/>
    </source>
</evidence>
<protein>
    <submittedName>
        <fullName evidence="3">Uncharacterized protein</fullName>
    </submittedName>
</protein>
<dbReference type="EMBL" id="CAICTM010003690">
    <property type="protein sequence ID" value="CAB9531577.1"/>
    <property type="molecule type" value="Genomic_DNA"/>
</dbReference>
<feature type="compositionally biased region" description="Acidic residues" evidence="2">
    <location>
        <begin position="394"/>
        <end position="405"/>
    </location>
</feature>
<reference evidence="3" key="1">
    <citation type="submission" date="2020-06" db="EMBL/GenBank/DDBJ databases">
        <authorList>
            <consortium name="Plant Systems Biology data submission"/>
        </authorList>
    </citation>
    <scope>NUCLEOTIDE SEQUENCE</scope>
    <source>
        <strain evidence="3">D6</strain>
    </source>
</reference>
<name>A0A9N8F0S3_9STRA</name>
<evidence type="ECO:0000313" key="3">
    <source>
        <dbReference type="EMBL" id="CAB9531577.1"/>
    </source>
</evidence>
<dbReference type="Proteomes" id="UP001153069">
    <property type="component" value="Unassembled WGS sequence"/>
</dbReference>
<feature type="region of interest" description="Disordered" evidence="2">
    <location>
        <begin position="372"/>
        <end position="405"/>
    </location>
</feature>
<feature type="coiled-coil region" evidence="1">
    <location>
        <begin position="217"/>
        <end position="244"/>
    </location>
</feature>
<feature type="compositionally biased region" description="Basic and acidic residues" evidence="2">
    <location>
        <begin position="301"/>
        <end position="317"/>
    </location>
</feature>
<keyword evidence="1" id="KW-0175">Coiled coil</keyword>
<organism evidence="3 4">
    <name type="scientific">Seminavis robusta</name>
    <dbReference type="NCBI Taxonomy" id="568900"/>
    <lineage>
        <taxon>Eukaryota</taxon>
        <taxon>Sar</taxon>
        <taxon>Stramenopiles</taxon>
        <taxon>Ochrophyta</taxon>
        <taxon>Bacillariophyta</taxon>
        <taxon>Bacillariophyceae</taxon>
        <taxon>Bacillariophycidae</taxon>
        <taxon>Naviculales</taxon>
        <taxon>Naviculaceae</taxon>
        <taxon>Seminavis</taxon>
    </lineage>
</organism>
<accession>A0A9N8F0S3</accession>
<comment type="caution">
    <text evidence="3">The sequence shown here is derived from an EMBL/GenBank/DDBJ whole genome shotgun (WGS) entry which is preliminary data.</text>
</comment>
<feature type="region of interest" description="Disordered" evidence="2">
    <location>
        <begin position="286"/>
        <end position="317"/>
    </location>
</feature>
<sequence length="405" mass="44120">MDAATLQAAVQAAVAAVLQDQAVIDAIRPQPQPAAAVAFAVTPAGTGNVAWDFSSSTGLKMYIASTTPFRQAYDGKESTLRDFLRKIAQRAESYGWTPVLMVNDAEGTPRNITIQHACLTTELVQQHAVTYLRLEGRQHQASACLHKLILGSITPRLADRLTTRSSNFTVNAAAAVAPGVAAPAPVMKVDGVCMLHELIKIVSVETRASVAIISRKLNNLAQVMEDVESNIEEFNSTVEGLIDQLHSKSVDIPPMLENLFEGYTNCSDLTFVKYISRKQEAYEDGTIEQLEYGPKQQKGKTATDADKKTPKQAKDDKYAWKQVAPKAGEPKEKTVGGKEYIFCPHHHTTKWVLKVNDKGIVHSTGCTKMKEAREASGRATENVGDTTALANAIEPEEEAVEDEEL</sequence>
<keyword evidence="4" id="KW-1185">Reference proteome</keyword>
<dbReference type="AlphaFoldDB" id="A0A9N8F0S3"/>
<gene>
    <name evidence="3" type="ORF">SEMRO_3692_G350380.1</name>
</gene>
<evidence type="ECO:0000256" key="2">
    <source>
        <dbReference type="SAM" id="MobiDB-lite"/>
    </source>
</evidence>
<evidence type="ECO:0000313" key="4">
    <source>
        <dbReference type="Proteomes" id="UP001153069"/>
    </source>
</evidence>